<dbReference type="Gene3D" id="1.10.150.130">
    <property type="match status" value="1"/>
</dbReference>
<sequence>MSQDWFAQFSRYLTVERGYSEKTKAAYTEDFVQFQVFLNEIHLSDYTQVEYRDVRIYLSKLSEQGYSRNSISRKIASLRSFYQYLLRQQVIAENPFTYLQLKKKTPKLPRFFYEDEIQTLFDSVQGTEPLDQRNLALLEVLYGCGLRVSECASLRVDAIDYTMQVLKVIGKGNKERIVPFNDHAKHAMQTYETQGRAWLCAHYHEEHTLFFVNHRAKGLTTAGIDYILTQLLKKSHLDSEIHPHKLRHTFATHLLNNGADMRTVQELLGHSNLSTTQIYAHVTKETLQQNYRQFHPRAK</sequence>
<comment type="similarity">
    <text evidence="2 10">Belongs to the 'phage' integrase family. XerC subfamily.</text>
</comment>
<dbReference type="OrthoDB" id="9801717at2"/>
<dbReference type="InterPro" id="IPR050090">
    <property type="entry name" value="Tyrosine_recombinase_XerCD"/>
</dbReference>
<dbReference type="InterPro" id="IPR002104">
    <property type="entry name" value="Integrase_catalytic"/>
</dbReference>
<dbReference type="PANTHER" id="PTHR30349">
    <property type="entry name" value="PHAGE INTEGRASE-RELATED"/>
    <property type="match status" value="1"/>
</dbReference>
<keyword evidence="3 10" id="KW-0963">Cytoplasm</keyword>
<dbReference type="HAMAP" id="MF_01808">
    <property type="entry name" value="Recomb_XerC_XerD"/>
    <property type="match status" value="1"/>
</dbReference>
<dbReference type="Pfam" id="PF00589">
    <property type="entry name" value="Phage_integrase"/>
    <property type="match status" value="1"/>
</dbReference>
<organism evidence="14 15">
    <name type="scientific">Enterococcus sulfureus ATCC 49903</name>
    <dbReference type="NCBI Taxonomy" id="1140003"/>
    <lineage>
        <taxon>Bacteria</taxon>
        <taxon>Bacillati</taxon>
        <taxon>Bacillota</taxon>
        <taxon>Bacilli</taxon>
        <taxon>Lactobacillales</taxon>
        <taxon>Enterococcaceae</taxon>
        <taxon>Enterococcus</taxon>
    </lineage>
</organism>
<name>S0P1L3_9ENTE</name>
<accession>S0P1L3</accession>
<dbReference type="CDD" id="cd00798">
    <property type="entry name" value="INT_XerDC_C"/>
    <property type="match status" value="1"/>
</dbReference>
<keyword evidence="9 10" id="KW-0131">Cell cycle</keyword>
<dbReference type="eggNOG" id="COG4974">
    <property type="taxonomic scope" value="Bacteria"/>
</dbReference>
<keyword evidence="5 10" id="KW-0159">Chromosome partition</keyword>
<evidence type="ECO:0000256" key="7">
    <source>
        <dbReference type="ARBA" id="ARBA00023125"/>
    </source>
</evidence>
<comment type="function">
    <text evidence="10">Site-specific tyrosine recombinase, which acts by catalyzing the cutting and rejoining of the recombining DNA molecules. The XerC-XerD complex is essential to convert dimers of the bacterial chromosome into monomers to permit their segregation at cell division. It also contributes to the segregational stability of plasmids.</text>
</comment>
<dbReference type="Proteomes" id="UP000015961">
    <property type="component" value="Unassembled WGS sequence"/>
</dbReference>
<dbReference type="NCBIfam" id="TIGR02224">
    <property type="entry name" value="recomb_XerC"/>
    <property type="match status" value="1"/>
</dbReference>
<dbReference type="InterPro" id="IPR011931">
    <property type="entry name" value="Recomb_XerC"/>
</dbReference>
<dbReference type="InterPro" id="IPR010998">
    <property type="entry name" value="Integrase_recombinase_N"/>
</dbReference>
<keyword evidence="15" id="KW-1185">Reference proteome</keyword>
<dbReference type="SUPFAM" id="SSF56349">
    <property type="entry name" value="DNA breaking-rejoining enzymes"/>
    <property type="match status" value="1"/>
</dbReference>
<evidence type="ECO:0000259" key="12">
    <source>
        <dbReference type="PROSITE" id="PS51898"/>
    </source>
</evidence>
<feature type="active site" evidence="10">
    <location>
        <position position="270"/>
    </location>
</feature>
<dbReference type="RefSeq" id="WP_016185345.1">
    <property type="nucleotide sequence ID" value="NZ_ASWO01000005.1"/>
</dbReference>
<evidence type="ECO:0000256" key="1">
    <source>
        <dbReference type="ARBA" id="ARBA00004496"/>
    </source>
</evidence>
<evidence type="ECO:0000256" key="3">
    <source>
        <dbReference type="ARBA" id="ARBA00022490"/>
    </source>
</evidence>
<dbReference type="PANTHER" id="PTHR30349:SF77">
    <property type="entry name" value="TYROSINE RECOMBINASE XERC"/>
    <property type="match status" value="1"/>
</dbReference>
<evidence type="ECO:0000256" key="6">
    <source>
        <dbReference type="ARBA" id="ARBA00022908"/>
    </source>
</evidence>
<proteinExistence type="inferred from homology"/>
<dbReference type="GO" id="GO:0009037">
    <property type="term" value="F:tyrosine-based site-specific recombinase activity"/>
    <property type="evidence" value="ECO:0007669"/>
    <property type="project" value="UniProtKB-UniRule"/>
</dbReference>
<dbReference type="EMBL" id="ASWO01000005">
    <property type="protein sequence ID" value="EOT84060.1"/>
    <property type="molecule type" value="Genomic_DNA"/>
</dbReference>
<feature type="active site" evidence="10">
    <location>
        <position position="247"/>
    </location>
</feature>
<dbReference type="Gene3D" id="1.10.443.10">
    <property type="entry name" value="Intergrase catalytic core"/>
    <property type="match status" value="1"/>
</dbReference>
<keyword evidence="7 10" id="KW-0238">DNA-binding</keyword>
<dbReference type="STRING" id="1140003.OMY_00892"/>
<dbReference type="PATRIC" id="fig|1140003.3.peg.849"/>
<comment type="caution">
    <text evidence="14">The sequence shown here is derived from an EMBL/GenBank/DDBJ whole genome shotgun (WGS) entry which is preliminary data.</text>
</comment>
<feature type="active site" evidence="10">
    <location>
        <position position="147"/>
    </location>
</feature>
<comment type="subunit">
    <text evidence="10">Forms a cyclic heterotetrameric complex composed of two molecules of XerC and two molecules of XerD.</text>
</comment>
<dbReference type="PROSITE" id="PS51898">
    <property type="entry name" value="TYR_RECOMBINASE"/>
    <property type="match status" value="1"/>
</dbReference>
<evidence type="ECO:0000256" key="11">
    <source>
        <dbReference type="NCBIfam" id="TIGR02224"/>
    </source>
</evidence>
<evidence type="ECO:0000256" key="10">
    <source>
        <dbReference type="HAMAP-Rule" id="MF_01808"/>
    </source>
</evidence>
<dbReference type="NCBIfam" id="NF001399">
    <property type="entry name" value="PRK00283.1"/>
    <property type="match status" value="1"/>
</dbReference>
<comment type="subcellular location">
    <subcellularLocation>
        <location evidence="1 10">Cytoplasm</location>
    </subcellularLocation>
</comment>
<feature type="active site" description="O-(3'-phospho-DNA)-tyrosine intermediate" evidence="10">
    <location>
        <position position="279"/>
    </location>
</feature>
<dbReference type="InterPro" id="IPR044068">
    <property type="entry name" value="CB"/>
</dbReference>
<dbReference type="InterPro" id="IPR013762">
    <property type="entry name" value="Integrase-like_cat_sf"/>
</dbReference>
<feature type="domain" description="Core-binding (CB)" evidence="13">
    <location>
        <begin position="1"/>
        <end position="86"/>
    </location>
</feature>
<evidence type="ECO:0000313" key="15">
    <source>
        <dbReference type="Proteomes" id="UP000015961"/>
    </source>
</evidence>
<feature type="active site" evidence="10">
    <location>
        <position position="171"/>
    </location>
</feature>
<dbReference type="InterPro" id="IPR011010">
    <property type="entry name" value="DNA_brk_join_enz"/>
</dbReference>
<dbReference type="GO" id="GO:0051301">
    <property type="term" value="P:cell division"/>
    <property type="evidence" value="ECO:0007669"/>
    <property type="project" value="UniProtKB-UniRule"/>
</dbReference>
<feature type="domain" description="Tyr recombinase" evidence="12">
    <location>
        <begin position="107"/>
        <end position="292"/>
    </location>
</feature>
<reference evidence="14 15" key="1">
    <citation type="submission" date="2013-03" db="EMBL/GenBank/DDBJ databases">
        <title>The Genome Sequence of Enterococcus sulfureus ATCC_49903 (PacBio/Illumina hybrid assembly).</title>
        <authorList>
            <consortium name="The Broad Institute Genomics Platform"/>
            <consortium name="The Broad Institute Genome Sequencing Center for Infectious Disease"/>
            <person name="Earl A."/>
            <person name="Russ C."/>
            <person name="Gilmore M."/>
            <person name="Surin D."/>
            <person name="Walker B."/>
            <person name="Young S."/>
            <person name="Zeng Q."/>
            <person name="Gargeya S."/>
            <person name="Fitzgerald M."/>
            <person name="Haas B."/>
            <person name="Abouelleil A."/>
            <person name="Allen A.W."/>
            <person name="Alvarado L."/>
            <person name="Arachchi H.M."/>
            <person name="Berlin A.M."/>
            <person name="Chapman S.B."/>
            <person name="Gainer-Dewar J."/>
            <person name="Goldberg J."/>
            <person name="Griggs A."/>
            <person name="Gujja S."/>
            <person name="Hansen M."/>
            <person name="Howarth C."/>
            <person name="Imamovic A."/>
            <person name="Ireland A."/>
            <person name="Larimer J."/>
            <person name="McCowan C."/>
            <person name="Murphy C."/>
            <person name="Pearson M."/>
            <person name="Poon T.W."/>
            <person name="Priest M."/>
            <person name="Roberts A."/>
            <person name="Saif S."/>
            <person name="Shea T."/>
            <person name="Sisk P."/>
            <person name="Sykes S."/>
            <person name="Wortman J."/>
            <person name="Nusbaum C."/>
            <person name="Birren B."/>
        </authorList>
    </citation>
    <scope>NUCLEOTIDE SEQUENCE [LARGE SCALE GENOMIC DNA]</scope>
    <source>
        <strain evidence="14 15">ATCC 49903</strain>
    </source>
</reference>
<dbReference type="AlphaFoldDB" id="S0P1L3"/>
<evidence type="ECO:0000313" key="14">
    <source>
        <dbReference type="EMBL" id="EOT84060.1"/>
    </source>
</evidence>
<evidence type="ECO:0000256" key="8">
    <source>
        <dbReference type="ARBA" id="ARBA00023172"/>
    </source>
</evidence>
<keyword evidence="8 10" id="KW-0233">DNA recombination</keyword>
<dbReference type="GO" id="GO:0006313">
    <property type="term" value="P:DNA transposition"/>
    <property type="evidence" value="ECO:0007669"/>
    <property type="project" value="UniProtKB-UniRule"/>
</dbReference>
<dbReference type="GO" id="GO:0007059">
    <property type="term" value="P:chromosome segregation"/>
    <property type="evidence" value="ECO:0007669"/>
    <property type="project" value="UniProtKB-UniRule"/>
</dbReference>
<dbReference type="PROSITE" id="PS51900">
    <property type="entry name" value="CB"/>
    <property type="match status" value="1"/>
</dbReference>
<feature type="active site" evidence="10">
    <location>
        <position position="244"/>
    </location>
</feature>
<dbReference type="InterPro" id="IPR023009">
    <property type="entry name" value="Tyrosine_recombinase_XerC/XerD"/>
</dbReference>
<evidence type="ECO:0000256" key="5">
    <source>
        <dbReference type="ARBA" id="ARBA00022829"/>
    </source>
</evidence>
<dbReference type="Pfam" id="PF02899">
    <property type="entry name" value="Phage_int_SAM_1"/>
    <property type="match status" value="1"/>
</dbReference>
<gene>
    <name evidence="10" type="primary">xerC</name>
    <name evidence="14" type="ORF">I573_01786</name>
</gene>
<evidence type="ECO:0000256" key="9">
    <source>
        <dbReference type="ARBA" id="ARBA00023306"/>
    </source>
</evidence>
<dbReference type="GO" id="GO:0003677">
    <property type="term" value="F:DNA binding"/>
    <property type="evidence" value="ECO:0007669"/>
    <property type="project" value="UniProtKB-UniRule"/>
</dbReference>
<keyword evidence="4 10" id="KW-0132">Cell division</keyword>
<keyword evidence="6 10" id="KW-0229">DNA integration</keyword>
<evidence type="ECO:0000259" key="13">
    <source>
        <dbReference type="PROSITE" id="PS51900"/>
    </source>
</evidence>
<evidence type="ECO:0000256" key="2">
    <source>
        <dbReference type="ARBA" id="ARBA00006657"/>
    </source>
</evidence>
<dbReference type="GO" id="GO:0005737">
    <property type="term" value="C:cytoplasm"/>
    <property type="evidence" value="ECO:0007669"/>
    <property type="project" value="UniProtKB-SubCell"/>
</dbReference>
<dbReference type="InterPro" id="IPR004107">
    <property type="entry name" value="Integrase_SAM-like_N"/>
</dbReference>
<protein>
    <recommendedName>
        <fullName evidence="10 11">Tyrosine recombinase XerC</fullName>
    </recommendedName>
</protein>
<evidence type="ECO:0000256" key="4">
    <source>
        <dbReference type="ARBA" id="ARBA00022618"/>
    </source>
</evidence>